<sequence length="108" mass="12289">MSYRRRPSCRVRNKMNIIISTKHRPVGLSAVRKSDRYCTYTAGGRAHKSVRPGGVGRRSLRRNRRRLAETRGLYVTRGRDEADHGRTGSAAPVLYTLRPAVARLLETR</sequence>
<organism evidence="1">
    <name type="scientific">Schizaphis graminum</name>
    <name type="common">Green bug aphid</name>
    <dbReference type="NCBI Taxonomy" id="13262"/>
    <lineage>
        <taxon>Eukaryota</taxon>
        <taxon>Metazoa</taxon>
        <taxon>Ecdysozoa</taxon>
        <taxon>Arthropoda</taxon>
        <taxon>Hexapoda</taxon>
        <taxon>Insecta</taxon>
        <taxon>Pterygota</taxon>
        <taxon>Neoptera</taxon>
        <taxon>Paraneoptera</taxon>
        <taxon>Hemiptera</taxon>
        <taxon>Sternorrhyncha</taxon>
        <taxon>Aphidomorpha</taxon>
        <taxon>Aphidoidea</taxon>
        <taxon>Aphididae</taxon>
        <taxon>Aphidini</taxon>
        <taxon>Schizaphis</taxon>
    </lineage>
</organism>
<reference evidence="1" key="1">
    <citation type="submission" date="2018-04" db="EMBL/GenBank/DDBJ databases">
        <title>Transcriptome of Schizaphis graminum biotype I.</title>
        <authorList>
            <person name="Scully E.D."/>
            <person name="Geib S.M."/>
            <person name="Palmer N.A."/>
            <person name="Koch K."/>
            <person name="Bradshaw J."/>
            <person name="Heng-Moss T."/>
            <person name="Sarath G."/>
        </authorList>
    </citation>
    <scope>NUCLEOTIDE SEQUENCE</scope>
</reference>
<gene>
    <name evidence="1" type="ORF">g.165030</name>
</gene>
<protein>
    <submittedName>
        <fullName evidence="1">Uncharacterized protein</fullName>
    </submittedName>
</protein>
<dbReference type="AlphaFoldDB" id="A0A2S2NVQ5"/>
<accession>A0A2S2NVQ5</accession>
<name>A0A2S2NVQ5_SCHGA</name>
<proteinExistence type="predicted"/>
<dbReference type="EMBL" id="GGMR01008682">
    <property type="protein sequence ID" value="MBY21301.1"/>
    <property type="molecule type" value="Transcribed_RNA"/>
</dbReference>
<evidence type="ECO:0000313" key="1">
    <source>
        <dbReference type="EMBL" id="MBY21301.1"/>
    </source>
</evidence>